<dbReference type="InterPro" id="IPR008271">
    <property type="entry name" value="Ser/Thr_kinase_AS"/>
</dbReference>
<dbReference type="OrthoDB" id="9332038at2759"/>
<evidence type="ECO:0000256" key="11">
    <source>
        <dbReference type="ARBA" id="ARBA00054345"/>
    </source>
</evidence>
<dbReference type="FunFam" id="3.30.200.20:FF:000087">
    <property type="entry name" value="Dual specificity tyrosine-phosphorylation-regulated kinase 1A"/>
    <property type="match status" value="1"/>
</dbReference>
<dbReference type="CDD" id="cd14226">
    <property type="entry name" value="PKc_DYRK1"/>
    <property type="match status" value="1"/>
</dbReference>
<evidence type="ECO:0000256" key="4">
    <source>
        <dbReference type="ARBA" id="ARBA00022679"/>
    </source>
</evidence>
<dbReference type="PROSITE" id="PS50011">
    <property type="entry name" value="PROTEIN_KINASE_DOM"/>
    <property type="match status" value="1"/>
</dbReference>
<name>A0A4U8UXX5_STECR</name>
<evidence type="ECO:0000256" key="7">
    <source>
        <dbReference type="ARBA" id="ARBA00022840"/>
    </source>
</evidence>
<comment type="function">
    <text evidence="11">Possible role in the function of olfactory neurons.</text>
</comment>
<evidence type="ECO:0000256" key="9">
    <source>
        <dbReference type="ARBA" id="ARBA00049308"/>
    </source>
</evidence>
<comment type="similarity">
    <text evidence="1">Belongs to the protein kinase superfamily. CMGC Ser/Thr protein kinase family. MNB/DYRK subfamily.</text>
</comment>
<feature type="compositionally biased region" description="Basic residues" evidence="16">
    <location>
        <begin position="388"/>
        <end position="399"/>
    </location>
</feature>
<dbReference type="InterPro" id="IPR000719">
    <property type="entry name" value="Prot_kinase_dom"/>
</dbReference>
<dbReference type="STRING" id="34508.A0A4U8UXX5"/>
<comment type="catalytic activity">
    <reaction evidence="9">
        <text>L-threonyl-[protein] + ATP = O-phospho-L-threonyl-[protein] + ADP + H(+)</text>
        <dbReference type="Rhea" id="RHEA:46608"/>
        <dbReference type="Rhea" id="RHEA-COMP:11060"/>
        <dbReference type="Rhea" id="RHEA-COMP:11605"/>
        <dbReference type="ChEBI" id="CHEBI:15378"/>
        <dbReference type="ChEBI" id="CHEBI:30013"/>
        <dbReference type="ChEBI" id="CHEBI:30616"/>
        <dbReference type="ChEBI" id="CHEBI:61977"/>
        <dbReference type="ChEBI" id="CHEBI:456216"/>
        <dbReference type="EC" id="2.7.12.1"/>
    </reaction>
</comment>
<keyword evidence="7 15" id="KW-0067">ATP-binding</keyword>
<dbReference type="Pfam" id="PF00069">
    <property type="entry name" value="Pkinase"/>
    <property type="match status" value="1"/>
</dbReference>
<sequence>MSLLACNLSTCCNRLTDTAPLLPSYPSCLISTNPSVVLSICESSGKSNSTNKLIACYRKRWFARQLTDGTSANELRRIATRWSFRIDSGLERLVQLRPFFVRRRILFQGQLHKFRGSELGLSVLRHGRRAAGPVSDNGWPGKSMLFSHFYPPRRGSVASSTIPVSGWSTYSQLNLLPHQGRAPEGPSSLGGSQQFSTAFLGFNRQVALQQEGHVSSVPSQSIAISDDFPMGSVKVAQSGLEHLPESTIALATGVMQNVMAEAADCSYERRQYRPFESTPLHKLSVDLIKTYKGINETYYSKKSKRDHPPTMPTAPATIPASIANNVDLFMMQQNALNAQHPQHTAPHIAQPSATFVMPTETIPRPIQAVPAINNVHRHPTGHPSVPQQHHHPHSRHRSPSRVPEPKGVYNDGYDDENHDYIVRTGEIFFDRYRIENRIGKGSFGQVARAYDLQEQQDVAIKIIKNKKPFHDQAQIEIRLLELMNKHDQENKHFVVRMKGHFVWRNHLCLVFELLSYNLYDLLRNTNFRGVSLNLTRKFGQQLTSTLWFLSNPQLSIIHCDLKPENVLLCNPKRSAIKVIDFGSSCQTGNRIYQYIQSRFYRSPEILLGISYDTQIDMWSLGCILVEMHTGEPLFAGSSEFDQMMKIVEVLGMPTQQLLDTAPKAKKFFDTDETGQYVIKRPRDGKYYRAPGQRTLRDIIGVETGGPRGLRRGEPGHTVDEYAKFLDLVAQMLDYNPKTRIVPYVALQHPFLLNAAPTPGCKLSTPPQQVRRINQQLPLHQVGGFGGYQQMDCSDSNHPQPMDTLNQSQISLQSMPYQALGNGDTGMHQPHQSSQLFAQHQHPLPQVQPSFALQSNQQHGFPSSGSWMEQIEVDNTPSNNYNYSGQGGIFSGFNSGQSNNRNLSFDADMTASHVSRSNVQGAAYANQTNDFVGNRGAAFATKSDSKL</sequence>
<evidence type="ECO:0000256" key="14">
    <source>
        <dbReference type="ARBA" id="ARBA00081336"/>
    </source>
</evidence>
<dbReference type="InterPro" id="IPR044131">
    <property type="entry name" value="PKc_DYR1A/1B"/>
</dbReference>
<dbReference type="EC" id="2.7.12.1" evidence="2"/>
<dbReference type="PANTHER" id="PTHR24058:SF28">
    <property type="entry name" value="SERINE_THREONINE-PROTEIN KINASE MINIBRAIN"/>
    <property type="match status" value="1"/>
</dbReference>
<evidence type="ECO:0000256" key="13">
    <source>
        <dbReference type="ARBA" id="ARBA00077071"/>
    </source>
</evidence>
<dbReference type="InterPro" id="IPR011009">
    <property type="entry name" value="Kinase-like_dom_sf"/>
</dbReference>
<dbReference type="SMART" id="SM00220">
    <property type="entry name" value="S_TKc"/>
    <property type="match status" value="1"/>
</dbReference>
<evidence type="ECO:0000313" key="19">
    <source>
        <dbReference type="Proteomes" id="UP000298663"/>
    </source>
</evidence>
<dbReference type="PANTHER" id="PTHR24058">
    <property type="entry name" value="DUAL SPECIFICITY PROTEIN KINASE"/>
    <property type="match status" value="1"/>
</dbReference>
<keyword evidence="5 15" id="KW-0547">Nucleotide-binding</keyword>
<dbReference type="AlphaFoldDB" id="A0A4U8UXX5"/>
<dbReference type="InterPro" id="IPR050494">
    <property type="entry name" value="Ser_Thr_dual-spec_kinase"/>
</dbReference>
<gene>
    <name evidence="18" type="ORF">L596_004029</name>
</gene>
<comment type="catalytic activity">
    <reaction evidence="8">
        <text>L-seryl-[protein] + ATP = O-phospho-L-seryl-[protein] + ADP + H(+)</text>
        <dbReference type="Rhea" id="RHEA:17989"/>
        <dbReference type="Rhea" id="RHEA-COMP:9863"/>
        <dbReference type="Rhea" id="RHEA-COMP:11604"/>
        <dbReference type="ChEBI" id="CHEBI:15378"/>
        <dbReference type="ChEBI" id="CHEBI:29999"/>
        <dbReference type="ChEBI" id="CHEBI:30616"/>
        <dbReference type="ChEBI" id="CHEBI:83421"/>
        <dbReference type="ChEBI" id="CHEBI:456216"/>
        <dbReference type="EC" id="2.7.12.1"/>
    </reaction>
</comment>
<dbReference type="Proteomes" id="UP000298663">
    <property type="component" value="Chromosome X"/>
</dbReference>
<accession>A0A4U8UXX5</accession>
<dbReference type="PROSITE" id="PS00108">
    <property type="entry name" value="PROTEIN_KINASE_ST"/>
    <property type="match status" value="1"/>
</dbReference>
<dbReference type="PROSITE" id="PS00107">
    <property type="entry name" value="PROTEIN_KINASE_ATP"/>
    <property type="match status" value="1"/>
</dbReference>
<evidence type="ECO:0000256" key="1">
    <source>
        <dbReference type="ARBA" id="ARBA00008867"/>
    </source>
</evidence>
<dbReference type="EMBL" id="AZBU02000001">
    <property type="protein sequence ID" value="TMS36997.1"/>
    <property type="molecule type" value="Genomic_DNA"/>
</dbReference>
<evidence type="ECO:0000256" key="10">
    <source>
        <dbReference type="ARBA" id="ARBA00051680"/>
    </source>
</evidence>
<keyword evidence="4" id="KW-0808">Transferase</keyword>
<evidence type="ECO:0000256" key="8">
    <source>
        <dbReference type="ARBA" id="ARBA00049003"/>
    </source>
</evidence>
<evidence type="ECO:0000256" key="16">
    <source>
        <dbReference type="SAM" id="MobiDB-lite"/>
    </source>
</evidence>
<evidence type="ECO:0000256" key="3">
    <source>
        <dbReference type="ARBA" id="ARBA00022527"/>
    </source>
</evidence>
<evidence type="ECO:0000259" key="17">
    <source>
        <dbReference type="PROSITE" id="PS50011"/>
    </source>
</evidence>
<dbReference type="GO" id="GO:0005524">
    <property type="term" value="F:ATP binding"/>
    <property type="evidence" value="ECO:0007669"/>
    <property type="project" value="UniProtKB-UniRule"/>
</dbReference>
<evidence type="ECO:0000256" key="6">
    <source>
        <dbReference type="ARBA" id="ARBA00022777"/>
    </source>
</evidence>
<dbReference type="Gene3D" id="3.30.200.20">
    <property type="entry name" value="Phosphorylase Kinase, domain 1"/>
    <property type="match status" value="1"/>
</dbReference>
<proteinExistence type="inferred from homology"/>
<evidence type="ECO:0000313" key="18">
    <source>
        <dbReference type="EMBL" id="TMS36997.1"/>
    </source>
</evidence>
<dbReference type="InterPro" id="IPR017441">
    <property type="entry name" value="Protein_kinase_ATP_BS"/>
</dbReference>
<evidence type="ECO:0000256" key="2">
    <source>
        <dbReference type="ARBA" id="ARBA00013203"/>
    </source>
</evidence>
<organism evidence="18 19">
    <name type="scientific">Steinernema carpocapsae</name>
    <name type="common">Entomopathogenic nematode</name>
    <dbReference type="NCBI Taxonomy" id="34508"/>
    <lineage>
        <taxon>Eukaryota</taxon>
        <taxon>Metazoa</taxon>
        <taxon>Ecdysozoa</taxon>
        <taxon>Nematoda</taxon>
        <taxon>Chromadorea</taxon>
        <taxon>Rhabditida</taxon>
        <taxon>Tylenchina</taxon>
        <taxon>Panagrolaimomorpha</taxon>
        <taxon>Strongyloidoidea</taxon>
        <taxon>Steinernematidae</taxon>
        <taxon>Steinernema</taxon>
    </lineage>
</organism>
<feature type="region of interest" description="Disordered" evidence="16">
    <location>
        <begin position="374"/>
        <end position="410"/>
    </location>
</feature>
<evidence type="ECO:0000256" key="15">
    <source>
        <dbReference type="PROSITE-ProRule" id="PRU10141"/>
    </source>
</evidence>
<keyword evidence="3" id="KW-0723">Serine/threonine-protein kinase</keyword>
<keyword evidence="19" id="KW-1185">Reference proteome</keyword>
<comment type="caution">
    <text evidence="18">The sequence shown here is derived from an EMBL/GenBank/DDBJ whole genome shotgun (WGS) entry which is preliminary data.</text>
</comment>
<dbReference type="EMBL" id="CM016762">
    <property type="protein sequence ID" value="TMS36997.1"/>
    <property type="molecule type" value="Genomic_DNA"/>
</dbReference>
<evidence type="ECO:0000256" key="12">
    <source>
        <dbReference type="ARBA" id="ARBA00070594"/>
    </source>
</evidence>
<evidence type="ECO:0000256" key="5">
    <source>
        <dbReference type="ARBA" id="ARBA00022741"/>
    </source>
</evidence>
<keyword evidence="6" id="KW-0418">Kinase</keyword>
<dbReference type="GO" id="GO:0004674">
    <property type="term" value="F:protein serine/threonine kinase activity"/>
    <property type="evidence" value="ECO:0007669"/>
    <property type="project" value="UniProtKB-KW"/>
</dbReference>
<reference evidence="18 19" key="2">
    <citation type="journal article" date="2019" name="G3 (Bethesda)">
        <title>Hybrid Assembly of the Genome of the Entomopathogenic Nematode Steinernema carpocapsae Identifies the X-Chromosome.</title>
        <authorList>
            <person name="Serra L."/>
            <person name="Macchietto M."/>
            <person name="Macias-Munoz A."/>
            <person name="McGill C.J."/>
            <person name="Rodriguez I.M."/>
            <person name="Rodriguez B."/>
            <person name="Murad R."/>
            <person name="Mortazavi A."/>
        </authorList>
    </citation>
    <scope>NUCLEOTIDE SEQUENCE [LARGE SCALE GENOMIC DNA]</scope>
    <source>
        <strain evidence="18 19">ALL</strain>
    </source>
</reference>
<reference evidence="18 19" key="1">
    <citation type="journal article" date="2015" name="Genome Biol.">
        <title>Comparative genomics of Steinernema reveals deeply conserved gene regulatory networks.</title>
        <authorList>
            <person name="Dillman A.R."/>
            <person name="Macchietto M."/>
            <person name="Porter C.F."/>
            <person name="Rogers A."/>
            <person name="Williams B."/>
            <person name="Antoshechkin I."/>
            <person name="Lee M.M."/>
            <person name="Goodwin Z."/>
            <person name="Lu X."/>
            <person name="Lewis E.E."/>
            <person name="Goodrich-Blair H."/>
            <person name="Stock S.P."/>
            <person name="Adams B.J."/>
            <person name="Sternberg P.W."/>
            <person name="Mortazavi A."/>
        </authorList>
    </citation>
    <scope>NUCLEOTIDE SEQUENCE [LARGE SCALE GENOMIC DNA]</scope>
    <source>
        <strain evidence="18 19">ALL</strain>
    </source>
</reference>
<comment type="catalytic activity">
    <reaction evidence="10">
        <text>L-tyrosyl-[protein] + ATP = O-phospho-L-tyrosyl-[protein] + ADP + H(+)</text>
        <dbReference type="Rhea" id="RHEA:10596"/>
        <dbReference type="Rhea" id="RHEA-COMP:10136"/>
        <dbReference type="Rhea" id="RHEA-COMP:20101"/>
        <dbReference type="ChEBI" id="CHEBI:15378"/>
        <dbReference type="ChEBI" id="CHEBI:30616"/>
        <dbReference type="ChEBI" id="CHEBI:46858"/>
        <dbReference type="ChEBI" id="CHEBI:61978"/>
        <dbReference type="ChEBI" id="CHEBI:456216"/>
        <dbReference type="EC" id="2.7.12.1"/>
    </reaction>
</comment>
<protein>
    <recommendedName>
        <fullName evidence="12">Dual specificity tyrosine-phosphorylation-regulated kinase mbk-1</fullName>
        <ecNumber evidence="2">2.7.12.1</ecNumber>
    </recommendedName>
    <alternativeName>
        <fullName evidence="13">Dual specificity Yak1-related kinase mbk-1</fullName>
    </alternativeName>
    <alternativeName>
        <fullName evidence="14">Minibrain Kinase 1</fullName>
    </alternativeName>
</protein>
<dbReference type="Gene3D" id="1.10.510.10">
    <property type="entry name" value="Transferase(Phosphotransferase) domain 1"/>
    <property type="match status" value="1"/>
</dbReference>
<dbReference type="SUPFAM" id="SSF56112">
    <property type="entry name" value="Protein kinase-like (PK-like)"/>
    <property type="match status" value="1"/>
</dbReference>
<feature type="domain" description="Protein kinase" evidence="17">
    <location>
        <begin position="432"/>
        <end position="751"/>
    </location>
</feature>
<dbReference type="GO" id="GO:0004712">
    <property type="term" value="F:protein serine/threonine/tyrosine kinase activity"/>
    <property type="evidence" value="ECO:0007669"/>
    <property type="project" value="UniProtKB-EC"/>
</dbReference>
<feature type="binding site" evidence="15">
    <location>
        <position position="461"/>
    </location>
    <ligand>
        <name>ATP</name>
        <dbReference type="ChEBI" id="CHEBI:30616"/>
    </ligand>
</feature>